<dbReference type="GO" id="GO:0008168">
    <property type="term" value="F:methyltransferase activity"/>
    <property type="evidence" value="ECO:0007669"/>
    <property type="project" value="UniProtKB-KW"/>
</dbReference>
<proteinExistence type="predicted"/>
<keyword evidence="3" id="KW-0949">S-adenosyl-L-methionine</keyword>
<dbReference type="EMBL" id="JBHSCW010000003">
    <property type="protein sequence ID" value="MFC4351475.1"/>
    <property type="molecule type" value="Genomic_DNA"/>
</dbReference>
<dbReference type="SUPFAM" id="SSF53335">
    <property type="entry name" value="S-adenosyl-L-methionine-dependent methyltransferases"/>
    <property type="match status" value="1"/>
</dbReference>
<dbReference type="PANTHER" id="PTHR10509:SF14">
    <property type="entry name" value="CAFFEOYL-COA O-METHYLTRANSFERASE 3-RELATED"/>
    <property type="match status" value="1"/>
</dbReference>
<dbReference type="CDD" id="cd02440">
    <property type="entry name" value="AdoMet_MTases"/>
    <property type="match status" value="1"/>
</dbReference>
<accession>A0ABV8ULL9</accession>
<keyword evidence="2 4" id="KW-0808">Transferase</keyword>
<dbReference type="Gene3D" id="3.40.50.150">
    <property type="entry name" value="Vaccinia Virus protein VP39"/>
    <property type="match status" value="1"/>
</dbReference>
<dbReference type="InterPro" id="IPR002935">
    <property type="entry name" value="SAM_O-MeTrfase"/>
</dbReference>
<evidence type="ECO:0000313" key="4">
    <source>
        <dbReference type="EMBL" id="MFC4351475.1"/>
    </source>
</evidence>
<dbReference type="PROSITE" id="PS51682">
    <property type="entry name" value="SAM_OMT_I"/>
    <property type="match status" value="1"/>
</dbReference>
<dbReference type="GO" id="GO:0032259">
    <property type="term" value="P:methylation"/>
    <property type="evidence" value="ECO:0007669"/>
    <property type="project" value="UniProtKB-KW"/>
</dbReference>
<keyword evidence="5" id="KW-1185">Reference proteome</keyword>
<evidence type="ECO:0000256" key="1">
    <source>
        <dbReference type="ARBA" id="ARBA00022603"/>
    </source>
</evidence>
<name>A0ABV8ULL9_9PROT</name>
<comment type="caution">
    <text evidence="4">The sequence shown here is derived from an EMBL/GenBank/DDBJ whole genome shotgun (WGS) entry which is preliminary data.</text>
</comment>
<dbReference type="RefSeq" id="WP_382421806.1">
    <property type="nucleotide sequence ID" value="NZ_JBHSCW010000003.1"/>
</dbReference>
<organism evidence="4 5">
    <name type="scientific">Fodinicurvata halophila</name>
    <dbReference type="NCBI Taxonomy" id="1419723"/>
    <lineage>
        <taxon>Bacteria</taxon>
        <taxon>Pseudomonadati</taxon>
        <taxon>Pseudomonadota</taxon>
        <taxon>Alphaproteobacteria</taxon>
        <taxon>Rhodospirillales</taxon>
        <taxon>Rhodovibrionaceae</taxon>
        <taxon>Fodinicurvata</taxon>
    </lineage>
</organism>
<evidence type="ECO:0000256" key="2">
    <source>
        <dbReference type="ARBA" id="ARBA00022679"/>
    </source>
</evidence>
<sequence length="221" mass="24870">MSTEHVSVTPELFNYIRQVSLRETDLRRELREETAGLPEAQMQILPEQGQFMALLLRLMGARKGLEVGTFTGYSALCFAEVLPENGHLVCCDVSAEYTGIAQRYWERSGLRHKMDLRLAPALETLDQLIANGEQETYDFCFLDADKENYTSYYEKALELLRPGGLLMADNVLWSGRVAAESSDQSKATQALKLFNNQLAGDRRIELSLLPFADGLTLVVKK</sequence>
<reference evidence="5" key="1">
    <citation type="journal article" date="2019" name="Int. J. Syst. Evol. Microbiol.">
        <title>The Global Catalogue of Microorganisms (GCM) 10K type strain sequencing project: providing services to taxonomists for standard genome sequencing and annotation.</title>
        <authorList>
            <consortium name="The Broad Institute Genomics Platform"/>
            <consortium name="The Broad Institute Genome Sequencing Center for Infectious Disease"/>
            <person name="Wu L."/>
            <person name="Ma J."/>
        </authorList>
    </citation>
    <scope>NUCLEOTIDE SEQUENCE [LARGE SCALE GENOMIC DNA]</scope>
    <source>
        <strain evidence="5">CECT 8472</strain>
    </source>
</reference>
<dbReference type="Pfam" id="PF01596">
    <property type="entry name" value="Methyltransf_3"/>
    <property type="match status" value="1"/>
</dbReference>
<evidence type="ECO:0000256" key="3">
    <source>
        <dbReference type="ARBA" id="ARBA00022691"/>
    </source>
</evidence>
<dbReference type="InterPro" id="IPR050362">
    <property type="entry name" value="Cation-dep_OMT"/>
</dbReference>
<gene>
    <name evidence="4" type="ORF">ACFOW6_07975</name>
</gene>
<dbReference type="Proteomes" id="UP001595799">
    <property type="component" value="Unassembled WGS sequence"/>
</dbReference>
<keyword evidence="1 4" id="KW-0489">Methyltransferase</keyword>
<evidence type="ECO:0000313" key="5">
    <source>
        <dbReference type="Proteomes" id="UP001595799"/>
    </source>
</evidence>
<dbReference type="EC" id="2.1.1.-" evidence="4"/>
<dbReference type="PANTHER" id="PTHR10509">
    <property type="entry name" value="O-METHYLTRANSFERASE-RELATED"/>
    <property type="match status" value="1"/>
</dbReference>
<protein>
    <submittedName>
        <fullName evidence="4">O-methyltransferase</fullName>
        <ecNumber evidence="4">2.1.1.-</ecNumber>
    </submittedName>
</protein>
<dbReference type="InterPro" id="IPR029063">
    <property type="entry name" value="SAM-dependent_MTases_sf"/>
</dbReference>